<reference evidence="1" key="2">
    <citation type="journal article" date="2015" name="Fish Shellfish Immunol.">
        <title>Early steps in the European eel (Anguilla anguilla)-Vibrio vulnificus interaction in the gills: Role of the RtxA13 toxin.</title>
        <authorList>
            <person name="Callol A."/>
            <person name="Pajuelo D."/>
            <person name="Ebbesson L."/>
            <person name="Teles M."/>
            <person name="MacKenzie S."/>
            <person name="Amaro C."/>
        </authorList>
    </citation>
    <scope>NUCLEOTIDE SEQUENCE</scope>
</reference>
<dbReference type="EMBL" id="GBXM01003102">
    <property type="protein sequence ID" value="JAI05476.1"/>
    <property type="molecule type" value="Transcribed_RNA"/>
</dbReference>
<accession>A0A0E9XUC9</accession>
<protein>
    <submittedName>
        <fullName evidence="1">Uncharacterized protein</fullName>
    </submittedName>
</protein>
<proteinExistence type="predicted"/>
<name>A0A0E9XUC9_ANGAN</name>
<evidence type="ECO:0000313" key="1">
    <source>
        <dbReference type="EMBL" id="JAI05476.1"/>
    </source>
</evidence>
<organism evidence="1">
    <name type="scientific">Anguilla anguilla</name>
    <name type="common">European freshwater eel</name>
    <name type="synonym">Muraena anguilla</name>
    <dbReference type="NCBI Taxonomy" id="7936"/>
    <lineage>
        <taxon>Eukaryota</taxon>
        <taxon>Metazoa</taxon>
        <taxon>Chordata</taxon>
        <taxon>Craniata</taxon>
        <taxon>Vertebrata</taxon>
        <taxon>Euteleostomi</taxon>
        <taxon>Actinopterygii</taxon>
        <taxon>Neopterygii</taxon>
        <taxon>Teleostei</taxon>
        <taxon>Anguilliformes</taxon>
        <taxon>Anguillidae</taxon>
        <taxon>Anguilla</taxon>
    </lineage>
</organism>
<sequence length="102" mass="11571">MTSCTFFLRESLTRERHPFWYTLSASCMAPFPQSRVCLIQHESGTDVPSGLKLVQSAEEFTPQHFRSFCISSTAFLNSAELLVYLLTISLRSESTISFSLPR</sequence>
<reference evidence="1" key="1">
    <citation type="submission" date="2014-11" db="EMBL/GenBank/DDBJ databases">
        <authorList>
            <person name="Amaro Gonzalez C."/>
        </authorList>
    </citation>
    <scope>NUCLEOTIDE SEQUENCE</scope>
</reference>
<dbReference type="AlphaFoldDB" id="A0A0E9XUC9"/>